<feature type="region of interest" description="Disordered" evidence="2">
    <location>
        <begin position="1"/>
        <end position="76"/>
    </location>
</feature>
<evidence type="ECO:0000256" key="2">
    <source>
        <dbReference type="SAM" id="MobiDB-lite"/>
    </source>
</evidence>
<dbReference type="SUPFAM" id="SSF51445">
    <property type="entry name" value="(Trans)glycosidases"/>
    <property type="match status" value="1"/>
</dbReference>
<dbReference type="InterPro" id="IPR017853">
    <property type="entry name" value="GH"/>
</dbReference>
<dbReference type="RefSeq" id="WP_184015275.1">
    <property type="nucleotide sequence ID" value="NZ_JACHFD010000001.1"/>
</dbReference>
<dbReference type="GO" id="GO:0003796">
    <property type="term" value="F:lysozyme activity"/>
    <property type="evidence" value="ECO:0007669"/>
    <property type="project" value="InterPro"/>
</dbReference>
<reference evidence="3 4" key="1">
    <citation type="submission" date="2020-08" db="EMBL/GenBank/DDBJ databases">
        <title>Genomic Encyclopedia of Type Strains, Phase IV (KMG-IV): sequencing the most valuable type-strain genomes for metagenomic binning, comparative biology and taxonomic classification.</title>
        <authorList>
            <person name="Goeker M."/>
        </authorList>
    </citation>
    <scope>NUCLEOTIDE SEQUENCE [LARGE SCALE GENOMIC DNA]</scope>
    <source>
        <strain evidence="3 4">YC6886</strain>
    </source>
</reference>
<dbReference type="AlphaFoldDB" id="A0A840V8S3"/>
<sequence>MTRDTEDNLSFPTFIGKRLDPESSQVATDVIPDTIPLQPRFDPAGIGGDRYLPTDPTSPLSVPSEPDGDPFNEPWTDSRTSIVIDAYQGNGIDWSQLLKDPRVAGVIHRATIGTQQDKKYSDRRAAAQKFGLLWGSYHLGKSGDPLAQAREYLDITSGEKNTMFALDLEDTGHHSMMNVDGAKRFVKFFYDQKGFLPVIYANQNVTRHLNQSLAGDAHFSQTRLWYARFKRKVSDFPKGLWTTYFLWQFSSEINCQQTGQCLYNVPGTRFDMDVNVYFGTPKELAKHWA</sequence>
<dbReference type="PROSITE" id="PS51904">
    <property type="entry name" value="GLYCOSYL_HYDROL_F25_2"/>
    <property type="match status" value="1"/>
</dbReference>
<dbReference type="GO" id="GO:0009253">
    <property type="term" value="P:peptidoglycan catabolic process"/>
    <property type="evidence" value="ECO:0007669"/>
    <property type="project" value="InterPro"/>
</dbReference>
<dbReference type="Proteomes" id="UP000557717">
    <property type="component" value="Unassembled WGS sequence"/>
</dbReference>
<dbReference type="PANTHER" id="PTHR34135:SF2">
    <property type="entry name" value="LYSOZYME"/>
    <property type="match status" value="1"/>
</dbReference>
<dbReference type="Pfam" id="PF01183">
    <property type="entry name" value="Glyco_hydro_25"/>
    <property type="match status" value="1"/>
</dbReference>
<dbReference type="GO" id="GO:0016052">
    <property type="term" value="P:carbohydrate catabolic process"/>
    <property type="evidence" value="ECO:0007669"/>
    <property type="project" value="TreeGrafter"/>
</dbReference>
<accession>A0A840V8S3</accession>
<organism evidence="3 4">
    <name type="scientific">Haloferula luteola</name>
    <dbReference type="NCBI Taxonomy" id="595692"/>
    <lineage>
        <taxon>Bacteria</taxon>
        <taxon>Pseudomonadati</taxon>
        <taxon>Verrucomicrobiota</taxon>
        <taxon>Verrucomicrobiia</taxon>
        <taxon>Verrucomicrobiales</taxon>
        <taxon>Verrucomicrobiaceae</taxon>
        <taxon>Haloferula</taxon>
    </lineage>
</organism>
<evidence type="ECO:0000256" key="1">
    <source>
        <dbReference type="ARBA" id="ARBA00010646"/>
    </source>
</evidence>
<evidence type="ECO:0000313" key="3">
    <source>
        <dbReference type="EMBL" id="MBB5350179.1"/>
    </source>
</evidence>
<protein>
    <submittedName>
        <fullName evidence="3">GH25 family lysozyme M1 (1,4-beta-N-acetylmuramidase)</fullName>
    </submittedName>
</protein>
<keyword evidence="4" id="KW-1185">Reference proteome</keyword>
<proteinExistence type="inferred from homology"/>
<dbReference type="EMBL" id="JACHFD010000001">
    <property type="protein sequence ID" value="MBB5350179.1"/>
    <property type="molecule type" value="Genomic_DNA"/>
</dbReference>
<dbReference type="GO" id="GO:0016998">
    <property type="term" value="P:cell wall macromolecule catabolic process"/>
    <property type="evidence" value="ECO:0007669"/>
    <property type="project" value="InterPro"/>
</dbReference>
<gene>
    <name evidence="3" type="ORF">HNR46_000400</name>
</gene>
<comment type="similarity">
    <text evidence="1">Belongs to the glycosyl hydrolase 25 family.</text>
</comment>
<dbReference type="InterPro" id="IPR002053">
    <property type="entry name" value="Glyco_hydro_25"/>
</dbReference>
<evidence type="ECO:0000313" key="4">
    <source>
        <dbReference type="Proteomes" id="UP000557717"/>
    </source>
</evidence>
<dbReference type="Gene3D" id="3.20.20.80">
    <property type="entry name" value="Glycosidases"/>
    <property type="match status" value="1"/>
</dbReference>
<comment type="caution">
    <text evidence="3">The sequence shown here is derived from an EMBL/GenBank/DDBJ whole genome shotgun (WGS) entry which is preliminary data.</text>
</comment>
<name>A0A840V8S3_9BACT</name>
<dbReference type="CDD" id="cd00599">
    <property type="entry name" value="GH25_muramidase"/>
    <property type="match status" value="1"/>
</dbReference>
<dbReference type="PANTHER" id="PTHR34135">
    <property type="entry name" value="LYSOZYME"/>
    <property type="match status" value="1"/>
</dbReference>